<dbReference type="EMBL" id="UYRW01003483">
    <property type="protein sequence ID" value="VDK89138.1"/>
    <property type="molecule type" value="Genomic_DNA"/>
</dbReference>
<name>A0A182EJV1_ONCOC</name>
<reference evidence="3" key="1">
    <citation type="submission" date="2016-06" db="UniProtKB">
        <authorList>
            <consortium name="WormBaseParasite"/>
        </authorList>
    </citation>
    <scope>IDENTIFICATION</scope>
</reference>
<gene>
    <name evidence="1" type="ORF">NOO_LOCUS8386</name>
</gene>
<protein>
    <submittedName>
        <fullName evidence="1 3">Uncharacterized protein</fullName>
    </submittedName>
</protein>
<proteinExistence type="predicted"/>
<accession>A0A182EJV1</accession>
<dbReference type="OrthoDB" id="272985at2759"/>
<reference evidence="1 2" key="2">
    <citation type="submission" date="2018-08" db="EMBL/GenBank/DDBJ databases">
        <authorList>
            <person name="Laetsch R D."/>
            <person name="Stevens L."/>
            <person name="Kumar S."/>
            <person name="Blaxter L. M."/>
        </authorList>
    </citation>
    <scope>NUCLEOTIDE SEQUENCE [LARGE SCALE GENOMIC DNA]</scope>
</reference>
<keyword evidence="2" id="KW-1185">Reference proteome</keyword>
<dbReference type="AlphaFoldDB" id="A0A182EJV1"/>
<evidence type="ECO:0000313" key="3">
    <source>
        <dbReference type="WBParaSite" id="nOo.2.0.1.t08386-RA"/>
    </source>
</evidence>
<dbReference type="WBParaSite" id="nOo.2.0.1.t08386-RA">
    <property type="protein sequence ID" value="nOo.2.0.1.t08386-RA"/>
    <property type="gene ID" value="nOo.2.0.1.g08386"/>
</dbReference>
<dbReference type="Proteomes" id="UP000271087">
    <property type="component" value="Unassembled WGS sequence"/>
</dbReference>
<sequence>MRVQLQNDRLAEIFSHQLLEIGNGTMPPNLTTGRISLPRNFCNLATSKEELAERGYHRSTAIGNSHANSCVAKYQSAKTLLRHAA</sequence>
<evidence type="ECO:0000313" key="2">
    <source>
        <dbReference type="Proteomes" id="UP000271087"/>
    </source>
</evidence>
<organism evidence="3">
    <name type="scientific">Onchocerca ochengi</name>
    <name type="common">Filarial nematode worm</name>
    <dbReference type="NCBI Taxonomy" id="42157"/>
    <lineage>
        <taxon>Eukaryota</taxon>
        <taxon>Metazoa</taxon>
        <taxon>Ecdysozoa</taxon>
        <taxon>Nematoda</taxon>
        <taxon>Chromadorea</taxon>
        <taxon>Rhabditida</taxon>
        <taxon>Spirurina</taxon>
        <taxon>Spiruromorpha</taxon>
        <taxon>Filarioidea</taxon>
        <taxon>Onchocercidae</taxon>
        <taxon>Onchocerca</taxon>
    </lineage>
</organism>
<evidence type="ECO:0000313" key="1">
    <source>
        <dbReference type="EMBL" id="VDK89138.1"/>
    </source>
</evidence>